<keyword evidence="1" id="KW-1133">Transmembrane helix</keyword>
<organism evidence="2">
    <name type="scientific">Siphoviridae sp. ctkJH11</name>
    <dbReference type="NCBI Taxonomy" id="2825641"/>
    <lineage>
        <taxon>Viruses</taxon>
        <taxon>Duplodnaviria</taxon>
        <taxon>Heunggongvirae</taxon>
        <taxon>Uroviricota</taxon>
        <taxon>Caudoviricetes</taxon>
    </lineage>
</organism>
<protein>
    <submittedName>
        <fullName evidence="2">FeoB-associated Cys-rich membrane protein</fullName>
    </submittedName>
</protein>
<sequence length="33" mass="3747">MRIEIIVAVVVAVVAGLVGKKIYRKWRGEHAKR</sequence>
<accession>A0A8S5PS04</accession>
<keyword evidence="1" id="KW-0472">Membrane</keyword>
<proteinExistence type="predicted"/>
<evidence type="ECO:0000313" key="2">
    <source>
        <dbReference type="EMBL" id="DAE09241.1"/>
    </source>
</evidence>
<reference evidence="2" key="1">
    <citation type="journal article" date="2021" name="Proc. Natl. Acad. Sci. U.S.A.">
        <title>A Catalog of Tens of Thousands of Viruses from Human Metagenomes Reveals Hidden Associations with Chronic Diseases.</title>
        <authorList>
            <person name="Tisza M.J."/>
            <person name="Buck C.B."/>
        </authorList>
    </citation>
    <scope>NUCLEOTIDE SEQUENCE</scope>
    <source>
        <strain evidence="2">CtkJH11</strain>
    </source>
</reference>
<keyword evidence="1" id="KW-0812">Transmembrane</keyword>
<feature type="transmembrane region" description="Helical" evidence="1">
    <location>
        <begin position="6"/>
        <end position="23"/>
    </location>
</feature>
<evidence type="ECO:0000256" key="1">
    <source>
        <dbReference type="SAM" id="Phobius"/>
    </source>
</evidence>
<dbReference type="EMBL" id="BK015484">
    <property type="protein sequence ID" value="DAE09241.1"/>
    <property type="molecule type" value="Genomic_DNA"/>
</dbReference>
<name>A0A8S5PS04_9CAUD</name>